<feature type="coiled-coil region" evidence="10">
    <location>
        <begin position="289"/>
        <end position="354"/>
    </location>
</feature>
<evidence type="ECO:0000256" key="7">
    <source>
        <dbReference type="ARBA" id="ARBA00023204"/>
    </source>
</evidence>
<evidence type="ECO:0000256" key="4">
    <source>
        <dbReference type="ARBA" id="ARBA00022741"/>
    </source>
</evidence>
<name>A0A662Z4H4_9STAP</name>
<dbReference type="AlphaFoldDB" id="A0A662Z4H4"/>
<organism evidence="12 13">
    <name type="scientific">Aliicoccus persicus</name>
    <dbReference type="NCBI Taxonomy" id="930138"/>
    <lineage>
        <taxon>Bacteria</taxon>
        <taxon>Bacillati</taxon>
        <taxon>Bacillota</taxon>
        <taxon>Bacilli</taxon>
        <taxon>Bacillales</taxon>
        <taxon>Staphylococcaceae</taxon>
        <taxon>Aliicoccus</taxon>
    </lineage>
</organism>
<evidence type="ECO:0000313" key="12">
    <source>
        <dbReference type="EMBL" id="SEV84207.1"/>
    </source>
</evidence>
<evidence type="ECO:0000256" key="8">
    <source>
        <dbReference type="ARBA" id="ARBA00033408"/>
    </source>
</evidence>
<dbReference type="GO" id="GO:0009432">
    <property type="term" value="P:SOS response"/>
    <property type="evidence" value="ECO:0007669"/>
    <property type="project" value="TreeGrafter"/>
</dbReference>
<dbReference type="SUPFAM" id="SSF52540">
    <property type="entry name" value="P-loop containing nucleoside triphosphate hydrolases"/>
    <property type="match status" value="2"/>
</dbReference>
<comment type="similarity">
    <text evidence="2 9">Belongs to the RecN family.</text>
</comment>
<dbReference type="NCBIfam" id="TIGR00634">
    <property type="entry name" value="recN"/>
    <property type="match status" value="1"/>
</dbReference>
<keyword evidence="5 9" id="KW-0227">DNA damage</keyword>
<evidence type="ECO:0000256" key="2">
    <source>
        <dbReference type="ARBA" id="ARBA00009441"/>
    </source>
</evidence>
<dbReference type="InterPro" id="IPR027417">
    <property type="entry name" value="P-loop_NTPase"/>
</dbReference>
<keyword evidence="13" id="KW-1185">Reference proteome</keyword>
<gene>
    <name evidence="12" type="ORF">SAMN05192557_0406</name>
</gene>
<evidence type="ECO:0000259" key="11">
    <source>
        <dbReference type="Pfam" id="PF02463"/>
    </source>
</evidence>
<keyword evidence="4" id="KW-0547">Nucleotide-binding</keyword>
<evidence type="ECO:0000256" key="1">
    <source>
        <dbReference type="ARBA" id="ARBA00003618"/>
    </source>
</evidence>
<accession>A0A662Z4H4</accession>
<comment type="function">
    <text evidence="1 9">May be involved in recombinational repair of damaged DNA.</text>
</comment>
<sequence>MNLSIKNFAVLKHLELDFNQGLTVISGSSGAGKSMIIETIKYLYGKRASTDDIRYDTDRSVIEGVFDLPETAKLDALFRRHDIPVDELCIVRREILPSRKSMIKINSKVVTLTALRDIMNEVMIIHSQGSHLTMLDNKRQRYYLDKFIELEALDDYKKYVESYQSFKQVHNKLLDLEQKNKTRIEQIDIYKSYLSEIEALELEENSEERLEEELHYLNNFEKISMSLENIKEKFSQENSPNTMLFDIQEKLMDLVPFDQDYEAYFKTIEAAYYTLNDLELKVSDSLSSMDFDRTRLNEIQQQLQEINRLKRKHNKTFDELIEYREELRNDIYSLENITESMSNLVKEKDCLYNETETYGEKLHAYRLKHKHQLEEKVIEILKTLDITHARFEIDVTRGKFSSSGISQITFNFSPNLGEPLKPLNDVASGGELSRVMLSFQTIFSQYNDHSLLILDEIDSGVSGVVASKMATRMKQISEHMQTIVISHLAQTVASADHHLFVDKTVEDNRTVSVAKYLGHDDHIEEIARILSGNNITDEARQNALSLIEKF</sequence>
<dbReference type="PIRSF" id="PIRSF003128">
    <property type="entry name" value="RecN"/>
    <property type="match status" value="1"/>
</dbReference>
<dbReference type="PANTHER" id="PTHR11059">
    <property type="entry name" value="DNA REPAIR PROTEIN RECN"/>
    <property type="match status" value="1"/>
</dbReference>
<reference evidence="12 13" key="1">
    <citation type="submission" date="2016-10" db="EMBL/GenBank/DDBJ databases">
        <authorList>
            <person name="Varghese N."/>
            <person name="Submissions S."/>
        </authorList>
    </citation>
    <scope>NUCLEOTIDE SEQUENCE [LARGE SCALE GENOMIC DNA]</scope>
    <source>
        <strain evidence="12 13">IBRC-M10081</strain>
    </source>
</reference>
<dbReference type="GO" id="GO:0006310">
    <property type="term" value="P:DNA recombination"/>
    <property type="evidence" value="ECO:0007669"/>
    <property type="project" value="InterPro"/>
</dbReference>
<evidence type="ECO:0000256" key="5">
    <source>
        <dbReference type="ARBA" id="ARBA00022763"/>
    </source>
</evidence>
<dbReference type="GO" id="GO:0043590">
    <property type="term" value="C:bacterial nucleoid"/>
    <property type="evidence" value="ECO:0007669"/>
    <property type="project" value="TreeGrafter"/>
</dbReference>
<dbReference type="InterPro" id="IPR004604">
    <property type="entry name" value="DNA_recomb/repair_RecN"/>
</dbReference>
<dbReference type="Gene3D" id="3.40.50.300">
    <property type="entry name" value="P-loop containing nucleotide triphosphate hydrolases"/>
    <property type="match status" value="2"/>
</dbReference>
<keyword evidence="10" id="KW-0175">Coiled coil</keyword>
<protein>
    <recommendedName>
        <fullName evidence="3 9">DNA repair protein RecN</fullName>
    </recommendedName>
    <alternativeName>
        <fullName evidence="8 9">Recombination protein N</fullName>
    </alternativeName>
</protein>
<dbReference type="CDD" id="cd03241">
    <property type="entry name" value="ABC_RecN"/>
    <property type="match status" value="1"/>
</dbReference>
<dbReference type="PANTHER" id="PTHR11059:SF0">
    <property type="entry name" value="DNA REPAIR PROTEIN RECN"/>
    <property type="match status" value="1"/>
</dbReference>
<dbReference type="Pfam" id="PF02463">
    <property type="entry name" value="SMC_N"/>
    <property type="match status" value="1"/>
</dbReference>
<evidence type="ECO:0000313" key="13">
    <source>
        <dbReference type="Proteomes" id="UP000243605"/>
    </source>
</evidence>
<evidence type="ECO:0000256" key="6">
    <source>
        <dbReference type="ARBA" id="ARBA00022840"/>
    </source>
</evidence>
<keyword evidence="6" id="KW-0067">ATP-binding</keyword>
<evidence type="ECO:0000256" key="9">
    <source>
        <dbReference type="PIRNR" id="PIRNR003128"/>
    </source>
</evidence>
<dbReference type="EMBL" id="FOIT01000001">
    <property type="protein sequence ID" value="SEV84207.1"/>
    <property type="molecule type" value="Genomic_DNA"/>
</dbReference>
<feature type="domain" description="RecF/RecN/SMC N-terminal" evidence="11">
    <location>
        <begin position="2"/>
        <end position="502"/>
    </location>
</feature>
<proteinExistence type="inferred from homology"/>
<dbReference type="GO" id="GO:0006281">
    <property type="term" value="P:DNA repair"/>
    <property type="evidence" value="ECO:0007669"/>
    <property type="project" value="UniProtKB-KW"/>
</dbReference>
<dbReference type="GO" id="GO:0005524">
    <property type="term" value="F:ATP binding"/>
    <property type="evidence" value="ECO:0007669"/>
    <property type="project" value="UniProtKB-KW"/>
</dbReference>
<keyword evidence="7 9" id="KW-0234">DNA repair</keyword>
<evidence type="ECO:0000256" key="10">
    <source>
        <dbReference type="SAM" id="Coils"/>
    </source>
</evidence>
<dbReference type="Proteomes" id="UP000243605">
    <property type="component" value="Unassembled WGS sequence"/>
</dbReference>
<evidence type="ECO:0000256" key="3">
    <source>
        <dbReference type="ARBA" id="ARBA00021315"/>
    </source>
</evidence>
<dbReference type="InterPro" id="IPR003395">
    <property type="entry name" value="RecF/RecN/SMC_N"/>
</dbReference>